<gene>
    <name evidence="2" type="ORF">I4J41_03615</name>
</gene>
<feature type="domain" description="Fluoroacetyl-CoA-specific thioesterase-like" evidence="1">
    <location>
        <begin position="8"/>
        <end position="104"/>
    </location>
</feature>
<evidence type="ECO:0000259" key="1">
    <source>
        <dbReference type="Pfam" id="PF22636"/>
    </source>
</evidence>
<proteinExistence type="predicted"/>
<dbReference type="InterPro" id="IPR029069">
    <property type="entry name" value="HotDog_dom_sf"/>
</dbReference>
<dbReference type="Proteomes" id="UP000615580">
    <property type="component" value="Unassembled WGS sequence"/>
</dbReference>
<dbReference type="SUPFAM" id="SSF54637">
    <property type="entry name" value="Thioesterase/thiol ester dehydrase-isomerase"/>
    <property type="match status" value="1"/>
</dbReference>
<protein>
    <recommendedName>
        <fullName evidence="1">Fluoroacetyl-CoA-specific thioesterase-like domain-containing protein</fullName>
    </recommendedName>
</protein>
<reference evidence="2 3" key="1">
    <citation type="journal article" date="2020" name="J. Clin. Microbiol.">
        <title>Assessing the Genetic Diversity of Austrian Corynebacterium diphtheriae Clinical Isolates, 2011-2019.</title>
        <authorList>
            <person name="Schaeffer J."/>
            <person name="Huhulescu S."/>
            <person name="Stoeger A."/>
            <person name="Allerberger F."/>
            <person name="Ruppitsch W."/>
        </authorList>
    </citation>
    <scope>NUCLEOTIDE SEQUENCE [LARGE SCALE GENOMIC DNA]</scope>
    <source>
        <strain evidence="2 3">04-17</strain>
    </source>
</reference>
<dbReference type="InterPro" id="IPR054485">
    <property type="entry name" value="FlK-like_dom"/>
</dbReference>
<keyword evidence="3" id="KW-1185">Reference proteome</keyword>
<organism evidence="2 3">
    <name type="scientific">Corynebacterium belfantii</name>
    <dbReference type="NCBI Taxonomy" id="2014537"/>
    <lineage>
        <taxon>Bacteria</taxon>
        <taxon>Bacillati</taxon>
        <taxon>Actinomycetota</taxon>
        <taxon>Actinomycetes</taxon>
        <taxon>Mycobacteriales</taxon>
        <taxon>Corynebacteriaceae</taxon>
        <taxon>Corynebacterium</taxon>
    </lineage>
</organism>
<sequence>MSTIEYSVEEKDLATNWRNDLPVVSTPVLVWLCEIAAMDELSHSLGVDIFTVGFSHECKHVGACGRGARLKASASLLDSDGATFSFDCSVYHSSQLLMKSIHTRKRWLRRKS</sequence>
<dbReference type="RefSeq" id="WP_197690032.1">
    <property type="nucleotide sequence ID" value="NZ_JADQUD010000010.1"/>
</dbReference>
<dbReference type="Gene3D" id="3.10.129.10">
    <property type="entry name" value="Hotdog Thioesterase"/>
    <property type="match status" value="1"/>
</dbReference>
<evidence type="ECO:0000313" key="3">
    <source>
        <dbReference type="Proteomes" id="UP000615580"/>
    </source>
</evidence>
<evidence type="ECO:0000313" key="2">
    <source>
        <dbReference type="EMBL" id="MBG9353719.1"/>
    </source>
</evidence>
<accession>A0ABS0LAN7</accession>
<dbReference type="Pfam" id="PF22636">
    <property type="entry name" value="FlK"/>
    <property type="match status" value="1"/>
</dbReference>
<dbReference type="EMBL" id="JADQUG010000008">
    <property type="protein sequence ID" value="MBG9353719.1"/>
    <property type="molecule type" value="Genomic_DNA"/>
</dbReference>
<name>A0ABS0LAN7_9CORY</name>
<comment type="caution">
    <text evidence="2">The sequence shown here is derived from an EMBL/GenBank/DDBJ whole genome shotgun (WGS) entry which is preliminary data.</text>
</comment>